<proteinExistence type="inferred from homology"/>
<dbReference type="GO" id="GO:0015252">
    <property type="term" value="F:proton channel activity"/>
    <property type="evidence" value="ECO:0007669"/>
    <property type="project" value="InterPro"/>
</dbReference>
<evidence type="ECO:0000256" key="12">
    <source>
        <dbReference type="ARBA" id="ARBA00034430"/>
    </source>
</evidence>
<evidence type="ECO:0000256" key="10">
    <source>
        <dbReference type="ARBA" id="ARBA00023136"/>
    </source>
</evidence>
<keyword evidence="9" id="KW-0406">Ion transport</keyword>
<evidence type="ECO:0000256" key="7">
    <source>
        <dbReference type="ARBA" id="ARBA00022958"/>
    </source>
</evidence>
<evidence type="ECO:0000256" key="2">
    <source>
        <dbReference type="ARBA" id="ARBA00006920"/>
    </source>
</evidence>
<comment type="catalytic activity">
    <reaction evidence="12">
        <text>K(+)(in) = K(+)(out)</text>
        <dbReference type="Rhea" id="RHEA:29463"/>
        <dbReference type="ChEBI" id="CHEBI:29103"/>
    </reaction>
</comment>
<keyword evidence="5 13" id="KW-0812">Transmembrane</keyword>
<evidence type="ECO:0000256" key="13">
    <source>
        <dbReference type="SAM" id="Phobius"/>
    </source>
</evidence>
<dbReference type="KEGG" id="mros:EHO51_10030"/>
<reference evidence="14 15" key="1">
    <citation type="submission" date="2018-11" db="EMBL/GenBank/DDBJ databases">
        <title>Genome squencing of methanotrophic bacteria isolated from alkaline groundwater in Korea.</title>
        <authorList>
            <person name="Nguyen L.N."/>
        </authorList>
    </citation>
    <scope>NUCLEOTIDE SEQUENCE [LARGE SCALE GENOMIC DNA]</scope>
    <source>
        <strain evidence="14 15">GW6</strain>
    </source>
</reference>
<dbReference type="Pfam" id="PF06736">
    <property type="entry name" value="TMEM175"/>
    <property type="match status" value="1"/>
</dbReference>
<feature type="transmembrane region" description="Helical" evidence="13">
    <location>
        <begin position="75"/>
        <end position="96"/>
    </location>
</feature>
<evidence type="ECO:0000256" key="1">
    <source>
        <dbReference type="ARBA" id="ARBA00004141"/>
    </source>
</evidence>
<dbReference type="InterPro" id="IPR010617">
    <property type="entry name" value="TMEM175-like"/>
</dbReference>
<dbReference type="GO" id="GO:0005267">
    <property type="term" value="F:potassium channel activity"/>
    <property type="evidence" value="ECO:0007669"/>
    <property type="project" value="UniProtKB-KW"/>
</dbReference>
<evidence type="ECO:0000256" key="9">
    <source>
        <dbReference type="ARBA" id="ARBA00023065"/>
    </source>
</evidence>
<feature type="transmembrane region" description="Helical" evidence="13">
    <location>
        <begin position="103"/>
        <end position="122"/>
    </location>
</feature>
<keyword evidence="3" id="KW-0813">Transport</keyword>
<keyword evidence="4" id="KW-0633">Potassium transport</keyword>
<organism evidence="14 15">
    <name type="scientific">Methylocystis rosea</name>
    <dbReference type="NCBI Taxonomy" id="173366"/>
    <lineage>
        <taxon>Bacteria</taxon>
        <taxon>Pseudomonadati</taxon>
        <taxon>Pseudomonadota</taxon>
        <taxon>Alphaproteobacteria</taxon>
        <taxon>Hyphomicrobiales</taxon>
        <taxon>Methylocystaceae</taxon>
        <taxon>Methylocystis</taxon>
    </lineage>
</organism>
<evidence type="ECO:0000256" key="5">
    <source>
        <dbReference type="ARBA" id="ARBA00022692"/>
    </source>
</evidence>
<evidence type="ECO:0000256" key="3">
    <source>
        <dbReference type="ARBA" id="ARBA00022448"/>
    </source>
</evidence>
<keyword evidence="10 13" id="KW-0472">Membrane</keyword>
<keyword evidence="11" id="KW-0407">Ion channel</keyword>
<feature type="transmembrane region" description="Helical" evidence="13">
    <location>
        <begin position="6"/>
        <end position="23"/>
    </location>
</feature>
<sequence>MEKQRLEAFSDGVIAIIITIMVLELKPPHEASFAALAQLAPVFFSYVLSFAYIAIYWNNHHHLLQASSHVTGRVLWANVHLLFWLSLIPFASAWMAENHFARATVAVYGAALLAPAIAYFILSRMLLKTHGPESTLARALGVDVKGKISVLLYLLAIGLTFIDPRLSLAIYVFVALMWFAPDPRIERVLTDKRRSERER</sequence>
<keyword evidence="8 13" id="KW-1133">Transmembrane helix</keyword>
<evidence type="ECO:0000256" key="8">
    <source>
        <dbReference type="ARBA" id="ARBA00022989"/>
    </source>
</evidence>
<evidence type="ECO:0000313" key="15">
    <source>
        <dbReference type="Proteomes" id="UP000273982"/>
    </source>
</evidence>
<name>A0A3G8M505_9HYPH</name>
<keyword evidence="7" id="KW-0630">Potassium</keyword>
<feature type="transmembrane region" description="Helical" evidence="13">
    <location>
        <begin position="35"/>
        <end position="55"/>
    </location>
</feature>
<gene>
    <name evidence="14" type="ORF">EHO51_10030</name>
</gene>
<dbReference type="Proteomes" id="UP000273982">
    <property type="component" value="Chromosome"/>
</dbReference>
<evidence type="ECO:0000313" key="14">
    <source>
        <dbReference type="EMBL" id="AZG77043.1"/>
    </source>
</evidence>
<comment type="subcellular location">
    <subcellularLocation>
        <location evidence="1">Membrane</location>
        <topology evidence="1">Multi-pass membrane protein</topology>
    </subcellularLocation>
</comment>
<evidence type="ECO:0000256" key="11">
    <source>
        <dbReference type="ARBA" id="ARBA00023303"/>
    </source>
</evidence>
<keyword evidence="6" id="KW-0631">Potassium channel</keyword>
<dbReference type="AlphaFoldDB" id="A0A3G8M505"/>
<dbReference type="RefSeq" id="WP_124738771.1">
    <property type="nucleotide sequence ID" value="NZ_CP034086.1"/>
</dbReference>
<dbReference type="EMBL" id="CP034086">
    <property type="protein sequence ID" value="AZG77043.1"/>
    <property type="molecule type" value="Genomic_DNA"/>
</dbReference>
<dbReference type="GO" id="GO:0016020">
    <property type="term" value="C:membrane"/>
    <property type="evidence" value="ECO:0007669"/>
    <property type="project" value="UniProtKB-SubCell"/>
</dbReference>
<comment type="similarity">
    <text evidence="2">Belongs to the TMEM175 family.</text>
</comment>
<protein>
    <submittedName>
        <fullName evidence="14">DUF1211 domain-containing protein</fullName>
    </submittedName>
</protein>
<evidence type="ECO:0000256" key="4">
    <source>
        <dbReference type="ARBA" id="ARBA00022538"/>
    </source>
</evidence>
<evidence type="ECO:0000256" key="6">
    <source>
        <dbReference type="ARBA" id="ARBA00022826"/>
    </source>
</evidence>
<accession>A0A3G8M505</accession>
<feature type="transmembrane region" description="Helical" evidence="13">
    <location>
        <begin position="150"/>
        <end position="179"/>
    </location>
</feature>